<name>A0ACA9M2P0_9GLOM</name>
<gene>
    <name evidence="1" type="ORF">RPERSI_LOCUS4340</name>
</gene>
<evidence type="ECO:0000313" key="2">
    <source>
        <dbReference type="Proteomes" id="UP000789920"/>
    </source>
</evidence>
<organism evidence="1 2">
    <name type="scientific">Racocetra persica</name>
    <dbReference type="NCBI Taxonomy" id="160502"/>
    <lineage>
        <taxon>Eukaryota</taxon>
        <taxon>Fungi</taxon>
        <taxon>Fungi incertae sedis</taxon>
        <taxon>Mucoromycota</taxon>
        <taxon>Glomeromycotina</taxon>
        <taxon>Glomeromycetes</taxon>
        <taxon>Diversisporales</taxon>
        <taxon>Gigasporaceae</taxon>
        <taxon>Racocetra</taxon>
    </lineage>
</organism>
<accession>A0ACA9M2P0</accession>
<protein>
    <submittedName>
        <fullName evidence="1">16634_t:CDS:1</fullName>
    </submittedName>
</protein>
<dbReference type="EMBL" id="CAJVQC010005921">
    <property type="protein sequence ID" value="CAG8560473.1"/>
    <property type="molecule type" value="Genomic_DNA"/>
</dbReference>
<reference evidence="1" key="1">
    <citation type="submission" date="2021-06" db="EMBL/GenBank/DDBJ databases">
        <authorList>
            <person name="Kallberg Y."/>
            <person name="Tangrot J."/>
            <person name="Rosling A."/>
        </authorList>
    </citation>
    <scope>NUCLEOTIDE SEQUENCE</scope>
    <source>
        <strain evidence="1">MA461A</strain>
    </source>
</reference>
<evidence type="ECO:0000313" key="1">
    <source>
        <dbReference type="EMBL" id="CAG8560473.1"/>
    </source>
</evidence>
<keyword evidence="2" id="KW-1185">Reference proteome</keyword>
<comment type="caution">
    <text evidence="1">The sequence shown here is derived from an EMBL/GenBank/DDBJ whole genome shotgun (WGS) entry which is preliminary data.</text>
</comment>
<sequence>MKSFIFAIFFIFFALLLNFVNAHFKLLVPPSRSGGIPVFDPPCGQNFTTVNHTTISTFPIKGNVILEMIHDTNGTLLFYYSTDGINFTQAADSKKYEIANAKGENVIIFVDLSKAGATVGSQGVLQLVYLQSVYFQPNDTAPTNTTLYECADIKITAESTSPSSVTAGSKSAGYINAPHVMFTLFISLFLFIYLRF</sequence>
<proteinExistence type="predicted"/>
<dbReference type="Proteomes" id="UP000789920">
    <property type="component" value="Unassembled WGS sequence"/>
</dbReference>